<comment type="caution">
    <text evidence="1">The sequence shown here is derived from an EMBL/GenBank/DDBJ whole genome shotgun (WGS) entry which is preliminary data.</text>
</comment>
<keyword evidence="2" id="KW-1185">Reference proteome</keyword>
<reference evidence="1 2" key="1">
    <citation type="submission" date="2019-04" db="EMBL/GenBank/DDBJ databases">
        <title>Trinickia sp. 7GSK02, isolated from subtropical forest soil.</title>
        <authorList>
            <person name="Gao Z.-H."/>
            <person name="Qiu L.-H."/>
        </authorList>
    </citation>
    <scope>NUCLEOTIDE SEQUENCE [LARGE SCALE GENOMIC DNA]</scope>
    <source>
        <strain evidence="1 2">7GSK02</strain>
    </source>
</reference>
<evidence type="ECO:0000313" key="2">
    <source>
        <dbReference type="Proteomes" id="UP000305539"/>
    </source>
</evidence>
<dbReference type="Proteomes" id="UP000305539">
    <property type="component" value="Unassembled WGS sequence"/>
</dbReference>
<organism evidence="1 2">
    <name type="scientific">Trinickia terrae</name>
    <dbReference type="NCBI Taxonomy" id="2571161"/>
    <lineage>
        <taxon>Bacteria</taxon>
        <taxon>Pseudomonadati</taxon>
        <taxon>Pseudomonadota</taxon>
        <taxon>Betaproteobacteria</taxon>
        <taxon>Burkholderiales</taxon>
        <taxon>Burkholderiaceae</taxon>
        <taxon>Trinickia</taxon>
    </lineage>
</organism>
<dbReference type="EMBL" id="SWJE01000019">
    <property type="protein sequence ID" value="TKC81316.1"/>
    <property type="molecule type" value="Genomic_DNA"/>
</dbReference>
<sequence length="61" mass="6766">MLEDAAVEAMLAFVFESDEGGAARLIQARARLRRVARRCLDAGICLDELPVRLAASDRRLH</sequence>
<evidence type="ECO:0000313" key="1">
    <source>
        <dbReference type="EMBL" id="TKC81316.1"/>
    </source>
</evidence>
<dbReference type="RefSeq" id="WP_136898478.1">
    <property type="nucleotide sequence ID" value="NZ_SWJE01000019.1"/>
</dbReference>
<gene>
    <name evidence="1" type="ORF">FAZ69_28730</name>
</gene>
<accession>A0A4U1HR16</accession>
<proteinExistence type="predicted"/>
<protein>
    <submittedName>
        <fullName evidence="1">Uncharacterized protein</fullName>
    </submittedName>
</protein>
<dbReference type="AlphaFoldDB" id="A0A4U1HR16"/>
<name>A0A4U1HR16_9BURK</name>